<protein>
    <submittedName>
        <fullName evidence="5">Uncharacterized protein</fullName>
    </submittedName>
</protein>
<feature type="compositionally biased region" description="Polar residues" evidence="4">
    <location>
        <begin position="351"/>
        <end position="367"/>
    </location>
</feature>
<dbReference type="InterPro" id="IPR046328">
    <property type="entry name" value="ETS_fam"/>
</dbReference>
<dbReference type="InterPro" id="IPR003118">
    <property type="entry name" value="Pointed_dom"/>
</dbReference>
<dbReference type="GO" id="GO:0030154">
    <property type="term" value="P:cell differentiation"/>
    <property type="evidence" value="ECO:0007669"/>
    <property type="project" value="TreeGrafter"/>
</dbReference>
<comment type="similarity">
    <text evidence="1 3">Belongs to the ETS family.</text>
</comment>
<dbReference type="Gene3D" id="1.10.150.50">
    <property type="entry name" value="Transcription Factor, Ets-1"/>
    <property type="match status" value="1"/>
</dbReference>
<dbReference type="InterPro" id="IPR036390">
    <property type="entry name" value="WH_DNA-bd_sf"/>
</dbReference>
<dbReference type="PROSITE" id="PS51433">
    <property type="entry name" value="PNT"/>
    <property type="match status" value="1"/>
</dbReference>
<feature type="compositionally biased region" description="Low complexity" evidence="4">
    <location>
        <begin position="62"/>
        <end position="79"/>
    </location>
</feature>
<dbReference type="EMBL" id="OB660360">
    <property type="protein sequence ID" value="CAD7224394.1"/>
    <property type="molecule type" value="Genomic_DNA"/>
</dbReference>
<dbReference type="InterPro" id="IPR036388">
    <property type="entry name" value="WH-like_DNA-bd_sf"/>
</dbReference>
<dbReference type="InterPro" id="IPR000418">
    <property type="entry name" value="Ets_dom"/>
</dbReference>
<dbReference type="InterPro" id="IPR013761">
    <property type="entry name" value="SAM/pointed_sf"/>
</dbReference>
<dbReference type="Pfam" id="PF00178">
    <property type="entry name" value="Ets"/>
    <property type="match status" value="1"/>
</dbReference>
<dbReference type="Gene3D" id="1.10.10.10">
    <property type="entry name" value="Winged helix-like DNA-binding domain superfamily/Winged helix DNA-binding domain"/>
    <property type="match status" value="1"/>
</dbReference>
<accession>A0A7R8ZHX8</accession>
<dbReference type="AlphaFoldDB" id="A0A7R8ZHX8"/>
<comment type="subcellular location">
    <subcellularLocation>
        <location evidence="3">Nucleus</location>
    </subcellularLocation>
</comment>
<dbReference type="PANTHER" id="PTHR11849">
    <property type="entry name" value="ETS"/>
    <property type="match status" value="1"/>
</dbReference>
<reference evidence="5" key="1">
    <citation type="submission" date="2020-11" db="EMBL/GenBank/DDBJ databases">
        <authorList>
            <person name="Tran Van P."/>
        </authorList>
    </citation>
    <scope>NUCLEOTIDE SEQUENCE</scope>
</reference>
<proteinExistence type="inferred from homology"/>
<gene>
    <name evidence="5" type="ORF">CTOB1V02_LOCUS2359</name>
</gene>
<dbReference type="PROSITE" id="PS00346">
    <property type="entry name" value="ETS_DOMAIN_2"/>
    <property type="match status" value="1"/>
</dbReference>
<dbReference type="PRINTS" id="PR00454">
    <property type="entry name" value="ETSDOMAIN"/>
</dbReference>
<evidence type="ECO:0000256" key="2">
    <source>
        <dbReference type="ARBA" id="ARBA00023125"/>
    </source>
</evidence>
<evidence type="ECO:0000256" key="1">
    <source>
        <dbReference type="ARBA" id="ARBA00005562"/>
    </source>
</evidence>
<evidence type="ECO:0000313" key="5">
    <source>
        <dbReference type="EMBL" id="CAD7224394.1"/>
    </source>
</evidence>
<dbReference type="FunFam" id="1.10.10.10:FF:000996">
    <property type="entry name" value="Predicted protein"/>
    <property type="match status" value="1"/>
</dbReference>
<dbReference type="SUPFAM" id="SSF47769">
    <property type="entry name" value="SAM/Pointed domain"/>
    <property type="match status" value="1"/>
</dbReference>
<evidence type="ECO:0000256" key="3">
    <source>
        <dbReference type="RuleBase" id="RU004019"/>
    </source>
</evidence>
<dbReference type="PROSITE" id="PS50061">
    <property type="entry name" value="ETS_DOMAIN_3"/>
    <property type="match status" value="1"/>
</dbReference>
<dbReference type="Pfam" id="PF02198">
    <property type="entry name" value="SAM_PNT"/>
    <property type="match status" value="1"/>
</dbReference>
<dbReference type="SUPFAM" id="SSF46785">
    <property type="entry name" value="Winged helix' DNA-binding domain"/>
    <property type="match status" value="1"/>
</dbReference>
<name>A0A7R8ZHX8_9CRUS</name>
<dbReference type="PROSITE" id="PS00345">
    <property type="entry name" value="ETS_DOMAIN_1"/>
    <property type="match status" value="1"/>
</dbReference>
<evidence type="ECO:0000256" key="4">
    <source>
        <dbReference type="SAM" id="MobiDB-lite"/>
    </source>
</evidence>
<keyword evidence="2 3" id="KW-0238">DNA-binding</keyword>
<dbReference type="GO" id="GO:0000981">
    <property type="term" value="F:DNA-binding transcription factor activity, RNA polymerase II-specific"/>
    <property type="evidence" value="ECO:0007669"/>
    <property type="project" value="TreeGrafter"/>
</dbReference>
<dbReference type="GO" id="GO:0043565">
    <property type="term" value="F:sequence-specific DNA binding"/>
    <property type="evidence" value="ECO:0007669"/>
    <property type="project" value="InterPro"/>
</dbReference>
<dbReference type="SMART" id="SM00251">
    <property type="entry name" value="SAM_PNT"/>
    <property type="match status" value="1"/>
</dbReference>
<organism evidence="5">
    <name type="scientific">Cyprideis torosa</name>
    <dbReference type="NCBI Taxonomy" id="163714"/>
    <lineage>
        <taxon>Eukaryota</taxon>
        <taxon>Metazoa</taxon>
        <taxon>Ecdysozoa</taxon>
        <taxon>Arthropoda</taxon>
        <taxon>Crustacea</taxon>
        <taxon>Oligostraca</taxon>
        <taxon>Ostracoda</taxon>
        <taxon>Podocopa</taxon>
        <taxon>Podocopida</taxon>
        <taxon>Cytherocopina</taxon>
        <taxon>Cytheroidea</taxon>
        <taxon>Cytherideidae</taxon>
        <taxon>Cyprideis</taxon>
    </lineage>
</organism>
<dbReference type="SMART" id="SM00413">
    <property type="entry name" value="ETS"/>
    <property type="match status" value="1"/>
</dbReference>
<keyword evidence="3" id="KW-0539">Nucleus</keyword>
<dbReference type="PANTHER" id="PTHR11849:SF182">
    <property type="entry name" value="SAM POINTED DOMAIN-CONTAINING ETS TRANSCRIPTION FACTOR"/>
    <property type="match status" value="1"/>
</dbReference>
<sequence>MLATELNQGISSLDNMLSGHMAPPAAAEEGVMFPSTEHLSLLDDLDFCVLATSVSVPSSREAGASPAPSYLSAASPCSPHQVPPSPADSGIGMGSFSSAAPSPAFYASPVHQPENLSPAVWVKQEPQSFAMSPAGHNPPVSPGHHFQELGNFSDGFIKQEPNSGHALLRTVLNDTGYLNKIESDRYNSLSAILMDEGNNSAGNAEQNNNLNMALESLQNQVDISWAIQSSWDHLAAEIGNACAELGISPDPSQWSHKDVQMWLEWTVEKYGLPAIPNSSIHFDFDGKTLISLDQTYFLEHAPGSGEELFASLDLWRTAQSHTAQSIPPEANPMHSKIIAEVKVEGGGGYVSTCSPSPSSWGAEQSPSPSGPFTPASVAPPTPASVQRMEEESDDEDESRRHRSPSSTVGGSSHIHLWQFLKELLMDPAQYHSSIRWLDRQAGIFKIEDSVKVARLWGKRKNRPAMNYDKLSRSIRQYYRKGIMKKTDRAQRLVYQFLHPYHL</sequence>
<feature type="region of interest" description="Disordered" evidence="4">
    <location>
        <begin position="350"/>
        <end position="411"/>
    </location>
</feature>
<dbReference type="GO" id="GO:0005634">
    <property type="term" value="C:nucleus"/>
    <property type="evidence" value="ECO:0007669"/>
    <property type="project" value="UniProtKB-SubCell"/>
</dbReference>
<feature type="region of interest" description="Disordered" evidence="4">
    <location>
        <begin position="58"/>
        <end position="94"/>
    </location>
</feature>
<dbReference type="OrthoDB" id="5961210at2759"/>